<evidence type="ECO:0000256" key="1">
    <source>
        <dbReference type="SAM" id="SignalP"/>
    </source>
</evidence>
<protein>
    <submittedName>
        <fullName evidence="2">Uncharacterized protein</fullName>
    </submittedName>
</protein>
<organism evidence="2 3">
    <name type="scientific">Patiria miniata</name>
    <name type="common">Bat star</name>
    <name type="synonym">Asterina miniata</name>
    <dbReference type="NCBI Taxonomy" id="46514"/>
    <lineage>
        <taxon>Eukaryota</taxon>
        <taxon>Metazoa</taxon>
        <taxon>Echinodermata</taxon>
        <taxon>Eleutherozoa</taxon>
        <taxon>Asterozoa</taxon>
        <taxon>Asteroidea</taxon>
        <taxon>Valvatacea</taxon>
        <taxon>Valvatida</taxon>
        <taxon>Asterinidae</taxon>
        <taxon>Patiria</taxon>
    </lineage>
</organism>
<accession>A0A914AVT8</accession>
<feature type="chain" id="PRO_5036860212" evidence="1">
    <location>
        <begin position="24"/>
        <end position="166"/>
    </location>
</feature>
<feature type="signal peptide" evidence="1">
    <location>
        <begin position="1"/>
        <end position="23"/>
    </location>
</feature>
<dbReference type="EnsemblMetazoa" id="XM_038211880.1">
    <property type="protein sequence ID" value="XP_038067808.1"/>
    <property type="gene ID" value="LOC119737483"/>
</dbReference>
<dbReference type="Proteomes" id="UP000887568">
    <property type="component" value="Unplaced"/>
</dbReference>
<dbReference type="GeneID" id="119737483"/>
<name>A0A914AVT8_PATMI</name>
<keyword evidence="1" id="KW-0732">Signal</keyword>
<reference evidence="2" key="1">
    <citation type="submission" date="2022-11" db="UniProtKB">
        <authorList>
            <consortium name="EnsemblMetazoa"/>
        </authorList>
    </citation>
    <scope>IDENTIFICATION</scope>
</reference>
<dbReference type="OrthoDB" id="10093692at2759"/>
<evidence type="ECO:0000313" key="3">
    <source>
        <dbReference type="Proteomes" id="UP000887568"/>
    </source>
</evidence>
<dbReference type="OMA" id="CSTAMEN"/>
<dbReference type="AlphaFoldDB" id="A0A914AVT8"/>
<keyword evidence="3" id="KW-1185">Reference proteome</keyword>
<dbReference type="RefSeq" id="XP_038067808.1">
    <property type="nucleotide sequence ID" value="XM_038211880.1"/>
</dbReference>
<evidence type="ECO:0000313" key="2">
    <source>
        <dbReference type="EnsemblMetazoa" id="XP_038067808.1"/>
    </source>
</evidence>
<sequence length="166" mass="17995">MNAHSATALVAVAVIIMTIGIDADRKHCFCDLRWSTTQLVSGDSVNSLPVLYDLTNPYYTHFIHVGCSRVLEHCPDDCLANAHASMGGATMTNQSGPDACISAATNAPPGSPIYVYASYDPSVCGDRSWQYIGPLCCWEISFPGYESFFLYNHECNDSCPPNNPSC</sequence>
<proteinExistence type="predicted"/>